<evidence type="ECO:0000256" key="1">
    <source>
        <dbReference type="ARBA" id="ARBA00004651"/>
    </source>
</evidence>
<keyword evidence="7 9" id="KW-0472">Membrane</keyword>
<keyword evidence="12" id="KW-0489">Methyltransferase</keyword>
<dbReference type="InterPro" id="IPR003416">
    <property type="entry name" value="MgtC/SapB/SrpB/YhiD_fam"/>
</dbReference>
<reference evidence="12 13" key="1">
    <citation type="submission" date="2017-06" db="EMBL/GenBank/DDBJ databases">
        <title>Draft genome of Pseudomonas nitroreducens DF05.</title>
        <authorList>
            <person name="Iyer R."/>
        </authorList>
    </citation>
    <scope>NUCLEOTIDE SEQUENCE [LARGE SCALE GENOMIC DNA]</scope>
    <source>
        <strain evidence="12 13">DF05</strain>
    </source>
</reference>
<feature type="transmembrane region" description="Helical" evidence="9">
    <location>
        <begin position="58"/>
        <end position="78"/>
    </location>
</feature>
<dbReference type="Gene3D" id="3.30.70.260">
    <property type="match status" value="1"/>
</dbReference>
<feature type="domain" description="MgtC/SapB/SrpB/YhiD N-terminal" evidence="10">
    <location>
        <begin position="9"/>
        <end position="130"/>
    </location>
</feature>
<evidence type="ECO:0000313" key="12">
    <source>
        <dbReference type="EMBL" id="OWP50871.1"/>
    </source>
</evidence>
<gene>
    <name evidence="12" type="ORF">CEG18_08310</name>
</gene>
<evidence type="ECO:0000256" key="6">
    <source>
        <dbReference type="ARBA" id="ARBA00022989"/>
    </source>
</evidence>
<dbReference type="STRING" id="46680.GCA_000807755_00642"/>
<comment type="similarity">
    <text evidence="2 9">Belongs to the MgtC/SapB family.</text>
</comment>
<dbReference type="InterPro" id="IPR048640">
    <property type="entry name" value="MgtC-like_C"/>
</dbReference>
<keyword evidence="6 9" id="KW-1133">Transmembrane helix</keyword>
<proteinExistence type="inferred from homology"/>
<dbReference type="PRINTS" id="PR01837">
    <property type="entry name" value="MGTCSAPBPROT"/>
</dbReference>
<evidence type="ECO:0000256" key="3">
    <source>
        <dbReference type="ARBA" id="ARBA00013833"/>
    </source>
</evidence>
<evidence type="ECO:0000256" key="2">
    <source>
        <dbReference type="ARBA" id="ARBA00009298"/>
    </source>
</evidence>
<evidence type="ECO:0000256" key="7">
    <source>
        <dbReference type="ARBA" id="ARBA00023136"/>
    </source>
</evidence>
<dbReference type="Pfam" id="PF21770">
    <property type="entry name" value="MgtC_SapB_C"/>
    <property type="match status" value="1"/>
</dbReference>
<feature type="domain" description="MgtC-like C-terminal" evidence="11">
    <location>
        <begin position="146"/>
        <end position="223"/>
    </location>
</feature>
<feature type="transmembrane region" description="Helical" evidence="9">
    <location>
        <begin position="6"/>
        <end position="21"/>
    </location>
</feature>
<comment type="subcellular location">
    <subcellularLocation>
        <location evidence="9">Cell inner membrane</location>
        <topology evidence="9">Multi-pass membrane protein</topology>
    </subcellularLocation>
    <subcellularLocation>
        <location evidence="1">Cell membrane</location>
        <topology evidence="1">Multi-pass membrane protein</topology>
    </subcellularLocation>
</comment>
<dbReference type="InterPro" id="IPR049177">
    <property type="entry name" value="MgtC_SapB_SrpB_YhiD_N"/>
</dbReference>
<sequence>MYFDIFLDLFAALGFGALIGMERQWRQRFTGVATHGLVALGAATFATLPFLMGAEDQVVRMSAQVVTGIGFLGAGVIMRDGLSVRGLSTAATVWCTGAVGVLAGSGFLAAALVATLLIVLCNLTLPSVTRWIQRHAPLEPGSERYYTVQAVTEAHQEALVRSTLLRRLSANGLALQSLESHARKTGGEVEVAALVLAPSDKDSLLEALVGELALAPYVSATSWSVSDGPQ</sequence>
<evidence type="ECO:0000256" key="5">
    <source>
        <dbReference type="ARBA" id="ARBA00022692"/>
    </source>
</evidence>
<feature type="transmembrane region" description="Helical" evidence="9">
    <location>
        <begin position="90"/>
        <end position="120"/>
    </location>
</feature>
<keyword evidence="4" id="KW-1003">Cell membrane</keyword>
<dbReference type="Pfam" id="PF02308">
    <property type="entry name" value="MgtC"/>
    <property type="match status" value="1"/>
</dbReference>
<accession>A0A246F9E3</accession>
<protein>
    <recommendedName>
        <fullName evidence="3 9">Protein MgtC</fullName>
    </recommendedName>
</protein>
<comment type="function">
    <text evidence="8">Virulence factor required for growth in low Mg(2+) medium and for intramacrophage survival. May be involved in regulating membrane potential by activating Na(+)/K(+)-ATPase.</text>
</comment>
<evidence type="ECO:0000256" key="8">
    <source>
        <dbReference type="ARBA" id="ARBA00025369"/>
    </source>
</evidence>
<evidence type="ECO:0000259" key="10">
    <source>
        <dbReference type="Pfam" id="PF02308"/>
    </source>
</evidence>
<keyword evidence="9" id="KW-0997">Cell inner membrane</keyword>
<evidence type="ECO:0000256" key="9">
    <source>
        <dbReference type="RuleBase" id="RU365041"/>
    </source>
</evidence>
<keyword evidence="5 9" id="KW-0812">Transmembrane</keyword>
<dbReference type="eggNOG" id="COG1285">
    <property type="taxonomic scope" value="Bacteria"/>
</dbReference>
<dbReference type="AlphaFoldDB" id="A0A246F9E3"/>
<evidence type="ECO:0000313" key="13">
    <source>
        <dbReference type="Proteomes" id="UP000198145"/>
    </source>
</evidence>
<feature type="transmembrane region" description="Helical" evidence="9">
    <location>
        <begin position="33"/>
        <end position="52"/>
    </location>
</feature>
<evidence type="ECO:0000259" key="11">
    <source>
        <dbReference type="Pfam" id="PF21770"/>
    </source>
</evidence>
<dbReference type="GO" id="GO:0005886">
    <property type="term" value="C:plasma membrane"/>
    <property type="evidence" value="ECO:0007669"/>
    <property type="project" value="UniProtKB-SubCell"/>
</dbReference>
<comment type="caution">
    <text evidence="12">The sequence shown here is derived from an EMBL/GenBank/DDBJ whole genome shotgun (WGS) entry which is preliminary data.</text>
</comment>
<organism evidence="12 13">
    <name type="scientific">Pseudomonas nitroreducens</name>
    <dbReference type="NCBI Taxonomy" id="46680"/>
    <lineage>
        <taxon>Bacteria</taxon>
        <taxon>Pseudomonadati</taxon>
        <taxon>Pseudomonadota</taxon>
        <taxon>Gammaproteobacteria</taxon>
        <taxon>Pseudomonadales</taxon>
        <taxon>Pseudomonadaceae</taxon>
        <taxon>Pseudomonas</taxon>
    </lineage>
</organism>
<dbReference type="GO" id="GO:0032259">
    <property type="term" value="P:methylation"/>
    <property type="evidence" value="ECO:0007669"/>
    <property type="project" value="UniProtKB-KW"/>
</dbReference>
<keyword evidence="12" id="KW-0808">Transferase</keyword>
<dbReference type="GO" id="GO:0008168">
    <property type="term" value="F:methyltransferase activity"/>
    <property type="evidence" value="ECO:0007669"/>
    <property type="project" value="UniProtKB-KW"/>
</dbReference>
<evidence type="ECO:0000256" key="4">
    <source>
        <dbReference type="ARBA" id="ARBA00022475"/>
    </source>
</evidence>
<dbReference type="EMBL" id="NJBA01000003">
    <property type="protein sequence ID" value="OWP50871.1"/>
    <property type="molecule type" value="Genomic_DNA"/>
</dbReference>
<dbReference type="PANTHER" id="PTHR33778:SF3">
    <property type="entry name" value="PROTEIN MGTC"/>
    <property type="match status" value="1"/>
</dbReference>
<dbReference type="Proteomes" id="UP000198145">
    <property type="component" value="Unassembled WGS sequence"/>
</dbReference>
<dbReference type="RefSeq" id="WP_088417073.1">
    <property type="nucleotide sequence ID" value="NZ_NJBA01000003.1"/>
</dbReference>
<dbReference type="PANTHER" id="PTHR33778">
    <property type="entry name" value="PROTEIN MGTC"/>
    <property type="match status" value="1"/>
</dbReference>
<name>A0A246F9E3_PSENT</name>